<evidence type="ECO:0000256" key="2">
    <source>
        <dbReference type="ARBA" id="ARBA00022840"/>
    </source>
</evidence>
<dbReference type="HOGENOM" id="CLU_023669_3_0_2"/>
<sequence length="253" mass="28693">MTEIKNRAKFGIPDLDTALDGGLPRGSLVLIEEDTGAKSQILLSKFIAEGLLNNEYCYIFNMEHPPQAIVNSLNAFGLEPEEYINNDQLIIIDGFTDAFGWGEFVSKWKYVCHDLSNISEVHEVVKKATADIKPYNNLRGTVDSLTTLIMATDSERSILNYIHHQMAIQKNYGTTTLYTIHAGAHRPELVKALEHIVDGVIWISMVEVDNEPRDVIQIKKLRESRYSSRKYFFNADEEGARLEEMRKAFPGKP</sequence>
<keyword evidence="5" id="KW-1185">Reference proteome</keyword>
<evidence type="ECO:0000313" key="5">
    <source>
        <dbReference type="Proteomes" id="UP000005233"/>
    </source>
</evidence>
<dbReference type="RefSeq" id="WP_014405193.1">
    <property type="nucleotide sequence ID" value="NC_017034.1"/>
</dbReference>
<evidence type="ECO:0000313" key="4">
    <source>
        <dbReference type="EMBL" id="AFC99354.1"/>
    </source>
</evidence>
<dbReference type="SUPFAM" id="SSF52540">
    <property type="entry name" value="P-loop containing nucleoside triphosphate hydrolases"/>
    <property type="match status" value="1"/>
</dbReference>
<proteinExistence type="predicted"/>
<keyword evidence="1" id="KW-0547">Nucleotide-binding</keyword>
<dbReference type="KEGG" id="mez:Mtc_0590"/>
<keyword evidence="2" id="KW-0067">ATP-binding</keyword>
<dbReference type="PROSITE" id="PS51146">
    <property type="entry name" value="KAIC"/>
    <property type="match status" value="1"/>
</dbReference>
<dbReference type="STRING" id="1041930.Mtc_0590"/>
<dbReference type="PANTHER" id="PTHR43637:SF3">
    <property type="entry name" value="FLAGELLA-RELATED PROTEIN H-RELATED"/>
    <property type="match status" value="1"/>
</dbReference>
<accession>H8I5N5</accession>
<dbReference type="Gene3D" id="3.40.50.300">
    <property type="entry name" value="P-loop containing nucleotide triphosphate hydrolases"/>
    <property type="match status" value="1"/>
</dbReference>
<dbReference type="Pfam" id="PF06745">
    <property type="entry name" value="ATPase"/>
    <property type="match status" value="1"/>
</dbReference>
<dbReference type="OrthoDB" id="337234at2157"/>
<dbReference type="Proteomes" id="UP000005233">
    <property type="component" value="Chromosome"/>
</dbReference>
<organism evidence="4 5">
    <name type="scientific">Methanocella conradii (strain DSM 24694 / JCM 17849 / CGMCC 1.5162 / HZ254)</name>
    <dbReference type="NCBI Taxonomy" id="1041930"/>
    <lineage>
        <taxon>Archaea</taxon>
        <taxon>Methanobacteriati</taxon>
        <taxon>Methanobacteriota</taxon>
        <taxon>Stenosarchaea group</taxon>
        <taxon>Methanomicrobia</taxon>
        <taxon>Methanocellales</taxon>
        <taxon>Methanocellaceae</taxon>
        <taxon>Methanocella</taxon>
    </lineage>
</organism>
<dbReference type="InterPro" id="IPR010624">
    <property type="entry name" value="KaiC_dom"/>
</dbReference>
<dbReference type="PANTHER" id="PTHR43637">
    <property type="entry name" value="UPF0273 PROTEIN TM_0370"/>
    <property type="match status" value="1"/>
</dbReference>
<evidence type="ECO:0000259" key="3">
    <source>
        <dbReference type="PROSITE" id="PS51146"/>
    </source>
</evidence>
<dbReference type="InterPro" id="IPR027417">
    <property type="entry name" value="P-loop_NTPase"/>
</dbReference>
<dbReference type="InterPro" id="IPR014774">
    <property type="entry name" value="KaiC-like_dom"/>
</dbReference>
<dbReference type="GO" id="GO:0005524">
    <property type="term" value="F:ATP binding"/>
    <property type="evidence" value="ECO:0007669"/>
    <property type="project" value="UniProtKB-KW"/>
</dbReference>
<protein>
    <submittedName>
        <fullName evidence="4">RecA-superfamily ATPases implicated in signal transduction</fullName>
    </submittedName>
</protein>
<reference evidence="4 5" key="1">
    <citation type="journal article" date="2012" name="J. Bacteriol.">
        <title>Complete genome sequence of a thermophilic methanogen, Methanocella conradii HZ254, isolated from Chinese rice field soil.</title>
        <authorList>
            <person name="Lu Z."/>
            <person name="Lu Y."/>
        </authorList>
    </citation>
    <scope>NUCLEOTIDE SEQUENCE [LARGE SCALE GENOMIC DNA]</scope>
    <source>
        <strain evidence="5">DSM 24694 / JCM 17849 / CGMCC 1.5162 / HZ254</strain>
    </source>
</reference>
<feature type="domain" description="KaiC" evidence="3">
    <location>
        <begin position="6"/>
        <end position="253"/>
    </location>
</feature>
<dbReference type="EMBL" id="CP003243">
    <property type="protein sequence ID" value="AFC99354.1"/>
    <property type="molecule type" value="Genomic_DNA"/>
</dbReference>
<gene>
    <name evidence="4" type="ordered locus">Mtc_0590</name>
</gene>
<dbReference type="AlphaFoldDB" id="H8I5N5"/>
<name>H8I5N5_METCZ</name>
<dbReference type="GeneID" id="11970480"/>
<dbReference type="eggNOG" id="arCOG01171">
    <property type="taxonomic scope" value="Archaea"/>
</dbReference>
<evidence type="ECO:0000256" key="1">
    <source>
        <dbReference type="ARBA" id="ARBA00022741"/>
    </source>
</evidence>